<reference evidence="2 3" key="1">
    <citation type="journal article" date="2017" name="Int. J. Parasitol.">
        <title>The genome of the protozoan parasite Cystoisospora suis and a reverse vaccinology approach to identify vaccine candidates.</title>
        <authorList>
            <person name="Palmieri N."/>
            <person name="Shrestha A."/>
            <person name="Ruttkowski B."/>
            <person name="Beck T."/>
            <person name="Vogl C."/>
            <person name="Tomley F."/>
            <person name="Blake D.P."/>
            <person name="Joachim A."/>
        </authorList>
    </citation>
    <scope>NUCLEOTIDE SEQUENCE [LARGE SCALE GENOMIC DNA]</scope>
    <source>
        <strain evidence="2 3">Wien I</strain>
    </source>
</reference>
<comment type="caution">
    <text evidence="2">The sequence shown here is derived from an EMBL/GenBank/DDBJ whole genome shotgun (WGS) entry which is preliminary data.</text>
</comment>
<dbReference type="RefSeq" id="XP_067925986.1">
    <property type="nucleotide sequence ID" value="XM_068062036.1"/>
</dbReference>
<name>A0A2C6LBD0_9APIC</name>
<dbReference type="AlphaFoldDB" id="A0A2C6LBD0"/>
<feature type="domain" description="SRS" evidence="1">
    <location>
        <begin position="206"/>
        <end position="330"/>
    </location>
</feature>
<dbReference type="EMBL" id="MIGC01000741">
    <property type="protein sequence ID" value="PHJ24313.1"/>
    <property type="molecule type" value="Genomic_DNA"/>
</dbReference>
<gene>
    <name evidence="2" type="ORF">CSUI_001833</name>
</gene>
<dbReference type="InterPro" id="IPR028352">
    <property type="entry name" value="Surface_antig_SAG1"/>
</dbReference>
<dbReference type="Pfam" id="PF04092">
    <property type="entry name" value="SAG"/>
    <property type="match status" value="2"/>
</dbReference>
<dbReference type="PRINTS" id="PR01801">
    <property type="entry name" value="SURFCEANTIGN"/>
</dbReference>
<dbReference type="InterPro" id="IPR007226">
    <property type="entry name" value="SRS_dom"/>
</dbReference>
<sequence length="369" mass="39071">MAGLSSLGASRFSGVGIIRTERARWAIGEAVASRSTLLLVVCASLLQCCVIAAQTADQQPVVKGTEVTCRNTSGNVQASVVLKAGGTPLEFSCVGEKDYSPAGLVWPSGGKAAPQVCKATGSVTDCENPVSLSDFIPGATYDWVEKREGATVVTIPEDKFPTTEQKFAVGCIHKVLTKPQDGVMEEKVAYSCMVTVTVEPPYVSDNIATCSYPDNVEANLPVKLTPSRRSFQLECGSGNIPQPSQYTKEYCTGTTVKNCTPAPYTNLFTGYQESWWSTSDGTANNNGSTLKFEIPEKNFPVERKNFLVGCEASSADTPTQKKYCNVAVTVALKEGSAAGGALASIHVGAREMGLVGIFVLASCFFAGSF</sequence>
<organism evidence="2 3">
    <name type="scientific">Cystoisospora suis</name>
    <dbReference type="NCBI Taxonomy" id="483139"/>
    <lineage>
        <taxon>Eukaryota</taxon>
        <taxon>Sar</taxon>
        <taxon>Alveolata</taxon>
        <taxon>Apicomplexa</taxon>
        <taxon>Conoidasida</taxon>
        <taxon>Coccidia</taxon>
        <taxon>Eucoccidiorida</taxon>
        <taxon>Eimeriorina</taxon>
        <taxon>Sarcocystidae</taxon>
        <taxon>Cystoisospora</taxon>
    </lineage>
</organism>
<dbReference type="VEuPathDB" id="ToxoDB:CSUI_001833"/>
<dbReference type="OrthoDB" id="329943at2759"/>
<keyword evidence="3" id="KW-1185">Reference proteome</keyword>
<dbReference type="GO" id="GO:0016020">
    <property type="term" value="C:membrane"/>
    <property type="evidence" value="ECO:0007669"/>
    <property type="project" value="InterPro"/>
</dbReference>
<evidence type="ECO:0000313" key="3">
    <source>
        <dbReference type="Proteomes" id="UP000221165"/>
    </source>
</evidence>
<dbReference type="InterPro" id="IPR036755">
    <property type="entry name" value="SRS_dom_sf"/>
</dbReference>
<evidence type="ECO:0000259" key="1">
    <source>
        <dbReference type="Pfam" id="PF04092"/>
    </source>
</evidence>
<dbReference type="Gene3D" id="2.60.40.1320">
    <property type="entry name" value="SRS domain"/>
    <property type="match status" value="2"/>
</dbReference>
<dbReference type="Proteomes" id="UP000221165">
    <property type="component" value="Unassembled WGS sequence"/>
</dbReference>
<accession>A0A2C6LBD0</accession>
<dbReference type="SUPFAM" id="SSF74877">
    <property type="entry name" value="Major surface antigen p30, SAG1"/>
    <property type="match status" value="2"/>
</dbReference>
<feature type="domain" description="SRS" evidence="1">
    <location>
        <begin position="67"/>
        <end position="198"/>
    </location>
</feature>
<protein>
    <submittedName>
        <fullName evidence="2">Surface antigen</fullName>
    </submittedName>
</protein>
<dbReference type="GeneID" id="94425247"/>
<evidence type="ECO:0000313" key="2">
    <source>
        <dbReference type="EMBL" id="PHJ24313.1"/>
    </source>
</evidence>
<proteinExistence type="predicted"/>